<dbReference type="RefSeq" id="WP_025070395.1">
    <property type="nucleotide sequence ID" value="NZ_FUXK01000018.1"/>
</dbReference>
<feature type="transmembrane region" description="Helical" evidence="1">
    <location>
        <begin position="59"/>
        <end position="79"/>
    </location>
</feature>
<name>A0A1T4PYP1_9BACT</name>
<evidence type="ECO:0000313" key="3">
    <source>
        <dbReference type="Proteomes" id="UP000190065"/>
    </source>
</evidence>
<feature type="transmembrane region" description="Helical" evidence="1">
    <location>
        <begin position="105"/>
        <end position="125"/>
    </location>
</feature>
<evidence type="ECO:0000313" key="2">
    <source>
        <dbReference type="EMBL" id="SJZ96633.1"/>
    </source>
</evidence>
<keyword evidence="1" id="KW-1133">Transmembrane helix</keyword>
<evidence type="ECO:0000256" key="1">
    <source>
        <dbReference type="SAM" id="Phobius"/>
    </source>
</evidence>
<proteinExistence type="predicted"/>
<feature type="transmembrane region" description="Helical" evidence="1">
    <location>
        <begin position="21"/>
        <end position="39"/>
    </location>
</feature>
<keyword evidence="1" id="KW-0812">Transmembrane</keyword>
<feature type="transmembrane region" description="Helical" evidence="1">
    <location>
        <begin position="145"/>
        <end position="164"/>
    </location>
</feature>
<dbReference type="eggNOG" id="ENOG503490R">
    <property type="taxonomic scope" value="Bacteria"/>
</dbReference>
<organism evidence="2 3">
    <name type="scientific">Segatella oulorum</name>
    <dbReference type="NCBI Taxonomy" id="28136"/>
    <lineage>
        <taxon>Bacteria</taxon>
        <taxon>Pseudomonadati</taxon>
        <taxon>Bacteroidota</taxon>
        <taxon>Bacteroidia</taxon>
        <taxon>Bacteroidales</taxon>
        <taxon>Prevotellaceae</taxon>
        <taxon>Segatella</taxon>
    </lineage>
</organism>
<reference evidence="2 3" key="1">
    <citation type="submission" date="2017-02" db="EMBL/GenBank/DDBJ databases">
        <authorList>
            <person name="Peterson S.W."/>
        </authorList>
    </citation>
    <scope>NUCLEOTIDE SEQUENCE [LARGE SCALE GENOMIC DNA]</scope>
    <source>
        <strain evidence="2 3">ATCC 43324</strain>
    </source>
</reference>
<gene>
    <name evidence="2" type="ORF">SAMN02745202_01620</name>
</gene>
<accession>A0A1T4PYP1</accession>
<dbReference type="STRING" id="28136.SAMN02745202_01620"/>
<protein>
    <submittedName>
        <fullName evidence="2">Uncharacterized protein</fullName>
    </submittedName>
</protein>
<dbReference type="EMBL" id="FUXK01000018">
    <property type="protein sequence ID" value="SJZ96633.1"/>
    <property type="molecule type" value="Genomic_DNA"/>
</dbReference>
<sequence>MGRFNFQTLRKKPTEWLTQRVLYGLIGIAVVVFALFYLVGFHQPFEENADFNAPLFTNLLLLLMGLLVVLSVVLSIVTIGRSLRLHRGKANGLENNVPVRRLERCVVYGTLVIVALSFVAGSSQAMRINGVAFHDWWWLKVADMFVYSATILLLVAVGCVIYGATKYYRKAKRN</sequence>
<dbReference type="Proteomes" id="UP000190065">
    <property type="component" value="Unassembled WGS sequence"/>
</dbReference>
<dbReference type="AlphaFoldDB" id="A0A1T4PYP1"/>
<keyword evidence="1" id="KW-0472">Membrane</keyword>